<dbReference type="PANTHER" id="PTHR14788">
    <property type="entry name" value="TRANSMEMBRANE PROTEIN 156"/>
    <property type="match status" value="1"/>
</dbReference>
<dbReference type="Proteomes" id="UP000010552">
    <property type="component" value="Unassembled WGS sequence"/>
</dbReference>
<dbReference type="STRING" id="9402.L5K517"/>
<dbReference type="Pfam" id="PF15106">
    <property type="entry name" value="TMEM156"/>
    <property type="match status" value="1"/>
</dbReference>
<dbReference type="AlphaFoldDB" id="L5K517"/>
<dbReference type="FunCoup" id="L5K517">
    <property type="interactions" value="146"/>
</dbReference>
<organism evidence="1 2">
    <name type="scientific">Pteropus alecto</name>
    <name type="common">Black flying fox</name>
    <dbReference type="NCBI Taxonomy" id="9402"/>
    <lineage>
        <taxon>Eukaryota</taxon>
        <taxon>Metazoa</taxon>
        <taxon>Chordata</taxon>
        <taxon>Craniata</taxon>
        <taxon>Vertebrata</taxon>
        <taxon>Euteleostomi</taxon>
        <taxon>Mammalia</taxon>
        <taxon>Eutheria</taxon>
        <taxon>Laurasiatheria</taxon>
        <taxon>Chiroptera</taxon>
        <taxon>Yinpterochiroptera</taxon>
        <taxon>Pteropodoidea</taxon>
        <taxon>Pteropodidae</taxon>
        <taxon>Pteropodinae</taxon>
        <taxon>Pteropus</taxon>
    </lineage>
</organism>
<dbReference type="InterPro" id="IPR029374">
    <property type="entry name" value="TMEM156"/>
</dbReference>
<reference evidence="2" key="1">
    <citation type="journal article" date="2013" name="Science">
        <title>Comparative analysis of bat genomes provides insight into the evolution of flight and immunity.</title>
        <authorList>
            <person name="Zhang G."/>
            <person name="Cowled C."/>
            <person name="Shi Z."/>
            <person name="Huang Z."/>
            <person name="Bishop-Lilly K.A."/>
            <person name="Fang X."/>
            <person name="Wynne J.W."/>
            <person name="Xiong Z."/>
            <person name="Baker M.L."/>
            <person name="Zhao W."/>
            <person name="Tachedjian M."/>
            <person name="Zhu Y."/>
            <person name="Zhou P."/>
            <person name="Jiang X."/>
            <person name="Ng J."/>
            <person name="Yang L."/>
            <person name="Wu L."/>
            <person name="Xiao J."/>
            <person name="Feng Y."/>
            <person name="Chen Y."/>
            <person name="Sun X."/>
            <person name="Zhang Y."/>
            <person name="Marsh G.A."/>
            <person name="Crameri G."/>
            <person name="Broder C.C."/>
            <person name="Frey K.G."/>
            <person name="Wang L.F."/>
            <person name="Wang J."/>
        </authorList>
    </citation>
    <scope>NUCLEOTIDE SEQUENCE [LARGE SCALE GENOMIC DNA]</scope>
</reference>
<evidence type="ECO:0000313" key="2">
    <source>
        <dbReference type="Proteomes" id="UP000010552"/>
    </source>
</evidence>
<keyword evidence="2" id="KW-1185">Reference proteome</keyword>
<keyword evidence="1" id="KW-0472">Membrane</keyword>
<proteinExistence type="predicted"/>
<dbReference type="EMBL" id="KB031030">
    <property type="protein sequence ID" value="ELK06422.1"/>
    <property type="molecule type" value="Genomic_DNA"/>
</dbReference>
<feature type="non-terminal residue" evidence="1">
    <location>
        <position position="1"/>
    </location>
</feature>
<name>L5K517_PTEAL</name>
<evidence type="ECO:0000313" key="1">
    <source>
        <dbReference type="EMBL" id="ELK06422.1"/>
    </source>
</evidence>
<accession>L5K517</accession>
<sequence length="242" mass="27566">FPPFIGNVLELSCLEVCLQPNLTYPLSSLNFSLMTFLQPVRETQTLMGIFLNHSSFQNFARICQDITSEFKMCSSCLVCESKGNIELISQEQTSKVFIMRGSMEVMANDFHSLCQYFNFTVAPTVDHLEEYNVTCNIKTHTRRSPIMEEDPAKENSINHTCRIMKYPHNCIHISLHLEMDVKSHKYKPSSVLLRGSDSEKLQTLNVRVISGELGDMQTEHCLGNSKASSLQYKLEIIISELI</sequence>
<dbReference type="PANTHER" id="PTHR14788:SF5">
    <property type="entry name" value="TRANSMEMBRANE PROTEIN 156"/>
    <property type="match status" value="1"/>
</dbReference>
<gene>
    <name evidence="1" type="ORF">PAL_GLEAN10022625</name>
</gene>
<dbReference type="InParanoid" id="L5K517"/>
<keyword evidence="1" id="KW-0812">Transmembrane</keyword>
<protein>
    <submittedName>
        <fullName evidence="1">Transmembrane protein 156</fullName>
    </submittedName>
</protein>